<evidence type="ECO:0000313" key="2">
    <source>
        <dbReference type="Proteomes" id="UP001163603"/>
    </source>
</evidence>
<dbReference type="EMBL" id="CM047737">
    <property type="protein sequence ID" value="KAJ0048618.1"/>
    <property type="molecule type" value="Genomic_DNA"/>
</dbReference>
<reference evidence="2" key="1">
    <citation type="journal article" date="2023" name="G3 (Bethesda)">
        <title>Genome assembly and association tests identify interacting loci associated with vigor, precocity, and sex in interspecific pistachio rootstocks.</title>
        <authorList>
            <person name="Palmer W."/>
            <person name="Jacygrad E."/>
            <person name="Sagayaradj S."/>
            <person name="Cavanaugh K."/>
            <person name="Han R."/>
            <person name="Bertier L."/>
            <person name="Beede B."/>
            <person name="Kafkas S."/>
            <person name="Golino D."/>
            <person name="Preece J."/>
            <person name="Michelmore R."/>
        </authorList>
    </citation>
    <scope>NUCLEOTIDE SEQUENCE [LARGE SCALE GENOMIC DNA]</scope>
</reference>
<comment type="caution">
    <text evidence="1">The sequence shown here is derived from an EMBL/GenBank/DDBJ whole genome shotgun (WGS) entry which is preliminary data.</text>
</comment>
<proteinExistence type="predicted"/>
<protein>
    <submittedName>
        <fullName evidence="1">Uncharacterized protein</fullName>
    </submittedName>
</protein>
<gene>
    <name evidence="1" type="ORF">Pint_15403</name>
</gene>
<accession>A0ACC0ZDK5</accession>
<sequence>MSSGRRVRKVKERRREGEVSEGWVEVHEMKVEKLQSLVPGGEELQHLGQLLVHATDYIFYLRKQVCVLEAILKLNQP</sequence>
<keyword evidence="2" id="KW-1185">Reference proteome</keyword>
<name>A0ACC0ZDK5_9ROSI</name>
<organism evidence="1 2">
    <name type="scientific">Pistacia integerrima</name>
    <dbReference type="NCBI Taxonomy" id="434235"/>
    <lineage>
        <taxon>Eukaryota</taxon>
        <taxon>Viridiplantae</taxon>
        <taxon>Streptophyta</taxon>
        <taxon>Embryophyta</taxon>
        <taxon>Tracheophyta</taxon>
        <taxon>Spermatophyta</taxon>
        <taxon>Magnoliopsida</taxon>
        <taxon>eudicotyledons</taxon>
        <taxon>Gunneridae</taxon>
        <taxon>Pentapetalae</taxon>
        <taxon>rosids</taxon>
        <taxon>malvids</taxon>
        <taxon>Sapindales</taxon>
        <taxon>Anacardiaceae</taxon>
        <taxon>Pistacia</taxon>
    </lineage>
</organism>
<evidence type="ECO:0000313" key="1">
    <source>
        <dbReference type="EMBL" id="KAJ0048618.1"/>
    </source>
</evidence>
<dbReference type="Proteomes" id="UP001163603">
    <property type="component" value="Chromosome 2"/>
</dbReference>